<feature type="domain" description="OmpR/PhoB-type" evidence="11">
    <location>
        <begin position="131"/>
        <end position="230"/>
    </location>
</feature>
<dbReference type="GO" id="GO:0000976">
    <property type="term" value="F:transcription cis-regulatory region binding"/>
    <property type="evidence" value="ECO:0007669"/>
    <property type="project" value="TreeGrafter"/>
</dbReference>
<evidence type="ECO:0000256" key="9">
    <source>
        <dbReference type="PROSITE-ProRule" id="PRU01091"/>
    </source>
</evidence>
<dbReference type="OrthoDB" id="9790442at2"/>
<dbReference type="GO" id="GO:0032993">
    <property type="term" value="C:protein-DNA complex"/>
    <property type="evidence" value="ECO:0007669"/>
    <property type="project" value="TreeGrafter"/>
</dbReference>
<dbReference type="InterPro" id="IPR039420">
    <property type="entry name" value="WalR-like"/>
</dbReference>
<keyword evidence="2 8" id="KW-0597">Phosphoprotein</keyword>
<dbReference type="Gene3D" id="1.10.10.10">
    <property type="entry name" value="Winged helix-like DNA-binding domain superfamily/Winged helix DNA-binding domain"/>
    <property type="match status" value="1"/>
</dbReference>
<dbReference type="PATRIC" id="fig|742734.4.peg.3582"/>
<dbReference type="InterPro" id="IPR001789">
    <property type="entry name" value="Sig_transdc_resp-reg_receiver"/>
</dbReference>
<evidence type="ECO:0000256" key="8">
    <source>
        <dbReference type="PROSITE-ProRule" id="PRU00169"/>
    </source>
</evidence>
<gene>
    <name evidence="12" type="ORF">HMPREF9470_03345</name>
</gene>
<dbReference type="Pfam" id="PF00486">
    <property type="entry name" value="Trans_reg_C"/>
    <property type="match status" value="1"/>
</dbReference>
<evidence type="ECO:0000256" key="3">
    <source>
        <dbReference type="ARBA" id="ARBA00023012"/>
    </source>
</evidence>
<comment type="function">
    <text evidence="7">May play the central regulatory role in sporulation. It may be an element of the effector pathway responsible for the activation of sporulation genes in response to nutritional stress. Spo0A may act in concert with spo0H (a sigma factor) to control the expression of some genes that are critical to the sporulation process.</text>
</comment>
<proteinExistence type="predicted"/>
<keyword evidence="3" id="KW-0902">Two-component regulatory system</keyword>
<feature type="modified residue" description="4-aspartylphosphate" evidence="8">
    <location>
        <position position="55"/>
    </location>
</feature>
<evidence type="ECO:0000256" key="2">
    <source>
        <dbReference type="ARBA" id="ARBA00022553"/>
    </source>
</evidence>
<dbReference type="Gene3D" id="6.10.250.690">
    <property type="match status" value="1"/>
</dbReference>
<dbReference type="SMART" id="SM00448">
    <property type="entry name" value="REC"/>
    <property type="match status" value="1"/>
</dbReference>
<evidence type="ECO:0000256" key="1">
    <source>
        <dbReference type="ARBA" id="ARBA00018672"/>
    </source>
</evidence>
<dbReference type="InterPro" id="IPR016032">
    <property type="entry name" value="Sig_transdc_resp-reg_C-effctor"/>
</dbReference>
<dbReference type="GO" id="GO:0000156">
    <property type="term" value="F:phosphorelay response regulator activity"/>
    <property type="evidence" value="ECO:0007669"/>
    <property type="project" value="TreeGrafter"/>
</dbReference>
<keyword evidence="5 9" id="KW-0238">DNA-binding</keyword>
<comment type="caution">
    <text evidence="12">The sequence shown here is derived from an EMBL/GenBank/DDBJ whole genome shotgun (WGS) entry which is preliminary data.</text>
</comment>
<evidence type="ECO:0000256" key="6">
    <source>
        <dbReference type="ARBA" id="ARBA00023163"/>
    </source>
</evidence>
<dbReference type="Proteomes" id="UP000037392">
    <property type="component" value="Unassembled WGS sequence"/>
</dbReference>
<keyword evidence="6" id="KW-0804">Transcription</keyword>
<dbReference type="SUPFAM" id="SSF46894">
    <property type="entry name" value="C-terminal effector domain of the bipartite response regulators"/>
    <property type="match status" value="1"/>
</dbReference>
<dbReference type="PANTHER" id="PTHR48111:SF73">
    <property type="entry name" value="ALKALINE PHOSPHATASE SYNTHESIS TRANSCRIPTIONAL REGULATORY PROTEIN PHOP"/>
    <property type="match status" value="1"/>
</dbReference>
<evidence type="ECO:0000256" key="4">
    <source>
        <dbReference type="ARBA" id="ARBA00023015"/>
    </source>
</evidence>
<dbReference type="Gene3D" id="3.40.50.2300">
    <property type="match status" value="1"/>
</dbReference>
<dbReference type="PANTHER" id="PTHR48111">
    <property type="entry name" value="REGULATOR OF RPOS"/>
    <property type="match status" value="1"/>
</dbReference>
<dbReference type="FunFam" id="3.40.50.2300:FF:000001">
    <property type="entry name" value="DNA-binding response regulator PhoB"/>
    <property type="match status" value="1"/>
</dbReference>
<dbReference type="SUPFAM" id="SSF52172">
    <property type="entry name" value="CheY-like"/>
    <property type="match status" value="1"/>
</dbReference>
<dbReference type="RefSeq" id="WP_045094015.1">
    <property type="nucleotide sequence ID" value="NZ_KQ235879.1"/>
</dbReference>
<dbReference type="CDD" id="cd00383">
    <property type="entry name" value="trans_reg_C"/>
    <property type="match status" value="1"/>
</dbReference>
<protein>
    <recommendedName>
        <fullName evidence="1">Stage 0 sporulation protein A homolog</fullName>
    </recommendedName>
</protein>
<sequence>MKCPRTILIVDDEEKIVEVLQVYLKKEGYQVLCAYDGTTAMKLFKENEVSLILLDLMLPDIMGEQVCRSIRTVSRVPIIMLTARTEEADLINGLQMGADDYIFKPFSPRAVVAKVGAVLRRAEGDELTSLPVSYNQGKLVIDFDNMIVKVQGKETDLTPTELKILTTMAKAPNRIFTREQLITYALNDDFDGYDRSIDTYIKGIRSKIEDDRRYPSYILTVHGLGYKFAGEME</sequence>
<dbReference type="SMART" id="SM00862">
    <property type="entry name" value="Trans_reg_C"/>
    <property type="match status" value="1"/>
</dbReference>
<dbReference type="GO" id="GO:0006355">
    <property type="term" value="P:regulation of DNA-templated transcription"/>
    <property type="evidence" value="ECO:0007669"/>
    <property type="project" value="InterPro"/>
</dbReference>
<dbReference type="Pfam" id="PF00072">
    <property type="entry name" value="Response_reg"/>
    <property type="match status" value="1"/>
</dbReference>
<dbReference type="InterPro" id="IPR011006">
    <property type="entry name" value="CheY-like_superfamily"/>
</dbReference>
<feature type="DNA-binding region" description="OmpR/PhoB-type" evidence="9">
    <location>
        <begin position="131"/>
        <end position="230"/>
    </location>
</feature>
<dbReference type="InterPro" id="IPR036388">
    <property type="entry name" value="WH-like_DNA-bd_sf"/>
</dbReference>
<evidence type="ECO:0000259" key="11">
    <source>
        <dbReference type="PROSITE" id="PS51755"/>
    </source>
</evidence>
<evidence type="ECO:0000256" key="5">
    <source>
        <dbReference type="ARBA" id="ARBA00023125"/>
    </source>
</evidence>
<name>A0A0J9ERI8_9FIRM</name>
<evidence type="ECO:0000313" key="12">
    <source>
        <dbReference type="EMBL" id="KMW18435.1"/>
    </source>
</evidence>
<keyword evidence="4" id="KW-0805">Transcription regulation</keyword>
<dbReference type="EMBL" id="ADLK01000024">
    <property type="protein sequence ID" value="KMW18435.1"/>
    <property type="molecule type" value="Genomic_DNA"/>
</dbReference>
<dbReference type="PROSITE" id="PS51755">
    <property type="entry name" value="OMPR_PHOB"/>
    <property type="match status" value="1"/>
</dbReference>
<dbReference type="GeneID" id="93162123"/>
<dbReference type="AlphaFoldDB" id="A0A0J9ERI8"/>
<feature type="domain" description="Response regulatory" evidence="10">
    <location>
        <begin position="6"/>
        <end position="119"/>
    </location>
</feature>
<reference evidence="12 13" key="1">
    <citation type="submission" date="2011-04" db="EMBL/GenBank/DDBJ databases">
        <title>The Genome Sequence of Clostridium citroniae WAL-19142.</title>
        <authorList>
            <consortium name="The Broad Institute Genome Sequencing Platform"/>
            <person name="Earl A."/>
            <person name="Ward D."/>
            <person name="Feldgarden M."/>
            <person name="Gevers D."/>
            <person name="Warren Y.A."/>
            <person name="Tyrrell K.L."/>
            <person name="Citron D.M."/>
            <person name="Goldstein E.J."/>
            <person name="Daigneault M."/>
            <person name="Allen-Vercoe E."/>
            <person name="Young S.K."/>
            <person name="Zeng Q."/>
            <person name="Gargeya S."/>
            <person name="Fitzgerald M."/>
            <person name="Haas B."/>
            <person name="Abouelleil A."/>
            <person name="Alvarado L."/>
            <person name="Arachchi H.M."/>
            <person name="Berlin A."/>
            <person name="Brown A."/>
            <person name="Chapman S.B."/>
            <person name="Chen Z."/>
            <person name="Dunbar C."/>
            <person name="Freedman E."/>
            <person name="Gearin G."/>
            <person name="Gellesch M."/>
            <person name="Goldberg J."/>
            <person name="Griggs A."/>
            <person name="Gujja S."/>
            <person name="Heilman E.R."/>
            <person name="Heiman D."/>
            <person name="Howarth C."/>
            <person name="Larson L."/>
            <person name="Lui A."/>
            <person name="MacDonald P.J."/>
            <person name="Mehta T."/>
            <person name="Montmayeur A."/>
            <person name="Murphy C."/>
            <person name="Neiman D."/>
            <person name="Pearson M."/>
            <person name="Priest M."/>
            <person name="Roberts A."/>
            <person name="Saif S."/>
            <person name="Shea T."/>
            <person name="Shenoy N."/>
            <person name="Sisk P."/>
            <person name="Stolte C."/>
            <person name="Sykes S."/>
            <person name="White J."/>
            <person name="Yandava C."/>
            <person name="Wortman J."/>
            <person name="Nusbaum C."/>
            <person name="Birren B."/>
        </authorList>
    </citation>
    <scope>NUCLEOTIDE SEQUENCE [LARGE SCALE GENOMIC DNA]</scope>
    <source>
        <strain evidence="12 13">WAL-19142</strain>
    </source>
</reference>
<evidence type="ECO:0000259" key="10">
    <source>
        <dbReference type="PROSITE" id="PS50110"/>
    </source>
</evidence>
<organism evidence="12 13">
    <name type="scientific">[Clostridium] citroniae WAL-19142</name>
    <dbReference type="NCBI Taxonomy" id="742734"/>
    <lineage>
        <taxon>Bacteria</taxon>
        <taxon>Bacillati</taxon>
        <taxon>Bacillota</taxon>
        <taxon>Clostridia</taxon>
        <taxon>Lachnospirales</taxon>
        <taxon>Lachnospiraceae</taxon>
        <taxon>Enterocloster</taxon>
    </lineage>
</organism>
<accession>A0A0J9ERI8</accession>
<dbReference type="InterPro" id="IPR001867">
    <property type="entry name" value="OmpR/PhoB-type_DNA-bd"/>
</dbReference>
<evidence type="ECO:0000313" key="13">
    <source>
        <dbReference type="Proteomes" id="UP000037392"/>
    </source>
</evidence>
<dbReference type="GO" id="GO:0005829">
    <property type="term" value="C:cytosol"/>
    <property type="evidence" value="ECO:0007669"/>
    <property type="project" value="TreeGrafter"/>
</dbReference>
<evidence type="ECO:0000256" key="7">
    <source>
        <dbReference type="ARBA" id="ARBA00024867"/>
    </source>
</evidence>
<dbReference type="PROSITE" id="PS50110">
    <property type="entry name" value="RESPONSE_REGULATORY"/>
    <property type="match status" value="1"/>
</dbReference>